<sequence length="83" mass="9656">MENPILDAKRELIQWIKEMDELEDIAELLEIKNKMVSSGVVAESQAEYAVKDDFDERFAKGISGEELMKRVYAHIESLPWKEK</sequence>
<dbReference type="EMBL" id="JAJNAY010000001">
    <property type="protein sequence ID" value="MCD1116922.1"/>
    <property type="molecule type" value="Genomic_DNA"/>
</dbReference>
<name>A0A9Q3YXC4_9FLAO</name>
<feature type="coiled-coil region" evidence="1">
    <location>
        <begin position="5"/>
        <end position="32"/>
    </location>
</feature>
<evidence type="ECO:0000313" key="2">
    <source>
        <dbReference type="EMBL" id="MCD1116922.1"/>
    </source>
</evidence>
<keyword evidence="3" id="KW-1185">Reference proteome</keyword>
<proteinExistence type="predicted"/>
<protein>
    <submittedName>
        <fullName evidence="2">Uncharacterized protein</fullName>
    </submittedName>
</protein>
<dbReference type="Proteomes" id="UP001108025">
    <property type="component" value="Unassembled WGS sequence"/>
</dbReference>
<dbReference type="AlphaFoldDB" id="A0A9Q3YXC4"/>
<comment type="caution">
    <text evidence="2">The sequence shown here is derived from an EMBL/GenBank/DDBJ whole genome shotgun (WGS) entry which is preliminary data.</text>
</comment>
<evidence type="ECO:0000313" key="3">
    <source>
        <dbReference type="Proteomes" id="UP001108025"/>
    </source>
</evidence>
<dbReference type="RefSeq" id="WP_230668683.1">
    <property type="nucleotide sequence ID" value="NZ_JAJNAY010000001.1"/>
</dbReference>
<keyword evidence="1" id="KW-0175">Coiled coil</keyword>
<reference evidence="2" key="1">
    <citation type="submission" date="2021-11" db="EMBL/GenBank/DDBJ databases">
        <title>Description of novel Chryseobacterium species.</title>
        <authorList>
            <person name="Saticioglu I.B."/>
            <person name="Ay H."/>
            <person name="Altun S."/>
            <person name="Duman M."/>
        </authorList>
    </citation>
    <scope>NUCLEOTIDE SEQUENCE</scope>
    <source>
        <strain evidence="2">C-17</strain>
    </source>
</reference>
<organism evidence="2 3">
    <name type="scientific">Chryseobacterium turcicum</name>
    <dbReference type="NCBI Taxonomy" id="2898076"/>
    <lineage>
        <taxon>Bacteria</taxon>
        <taxon>Pseudomonadati</taxon>
        <taxon>Bacteroidota</taxon>
        <taxon>Flavobacteriia</taxon>
        <taxon>Flavobacteriales</taxon>
        <taxon>Weeksellaceae</taxon>
        <taxon>Chryseobacterium group</taxon>
        <taxon>Chryseobacterium</taxon>
    </lineage>
</organism>
<gene>
    <name evidence="2" type="ORF">LO744_08650</name>
</gene>
<evidence type="ECO:0000256" key="1">
    <source>
        <dbReference type="SAM" id="Coils"/>
    </source>
</evidence>
<accession>A0A9Q3YXC4</accession>